<dbReference type="EMBL" id="CP086717">
    <property type="protein sequence ID" value="WOO83094.1"/>
    <property type="molecule type" value="Genomic_DNA"/>
</dbReference>
<proteinExistence type="predicted"/>
<dbReference type="Proteomes" id="UP000827549">
    <property type="component" value="Chromosome 4"/>
</dbReference>
<dbReference type="RefSeq" id="XP_062629126.1">
    <property type="nucleotide sequence ID" value="XM_062773142.1"/>
</dbReference>
<sequence length="252" mass="27487">MGILAYLNSTLSQWAINTGLWVLLLSPDNAQPLGEFIILCALCYREDPGVMDQPDAAVCVGEMLDGERDATAALLAMKKLLELPGVKEHLTARDVRRAYGVPQHVRFVTKGHDLDTTMRDLAALRTKLAAAAVPHAPPSGLLTVEASIRAAHHVVDAAARLAHDGVLDEGVLFPEKGLARTHDDVKQEIAECSRFNRAQWEDSLPKGISKDEKRLAFREYTRAAAAADVRGEGSLAVWRRERRALVQALADG</sequence>
<dbReference type="GeneID" id="87809797"/>
<keyword evidence="2" id="KW-1185">Reference proteome</keyword>
<evidence type="ECO:0000313" key="2">
    <source>
        <dbReference type="Proteomes" id="UP000827549"/>
    </source>
</evidence>
<gene>
    <name evidence="1" type="ORF">LOC62_04G006575</name>
</gene>
<dbReference type="AlphaFoldDB" id="A0AAF0YFY4"/>
<protein>
    <submittedName>
        <fullName evidence="1">Uncharacterized protein</fullName>
    </submittedName>
</protein>
<evidence type="ECO:0000313" key="1">
    <source>
        <dbReference type="EMBL" id="WOO83094.1"/>
    </source>
</evidence>
<reference evidence="1" key="1">
    <citation type="submission" date="2023-10" db="EMBL/GenBank/DDBJ databases">
        <authorList>
            <person name="Noh H."/>
        </authorList>
    </citation>
    <scope>NUCLEOTIDE SEQUENCE</scope>
    <source>
        <strain evidence="1">DUCC4014</strain>
    </source>
</reference>
<accession>A0AAF0YFY4</accession>
<organism evidence="1 2">
    <name type="scientific">Vanrija pseudolonga</name>
    <dbReference type="NCBI Taxonomy" id="143232"/>
    <lineage>
        <taxon>Eukaryota</taxon>
        <taxon>Fungi</taxon>
        <taxon>Dikarya</taxon>
        <taxon>Basidiomycota</taxon>
        <taxon>Agaricomycotina</taxon>
        <taxon>Tremellomycetes</taxon>
        <taxon>Trichosporonales</taxon>
        <taxon>Trichosporonaceae</taxon>
        <taxon>Vanrija</taxon>
    </lineage>
</organism>
<name>A0AAF0YFY4_9TREE</name>